<comment type="caution">
    <text evidence="2">The sequence shown here is derived from an EMBL/GenBank/DDBJ whole genome shotgun (WGS) entry which is preliminary data.</text>
</comment>
<dbReference type="AlphaFoldDB" id="A0A645J8E9"/>
<sequence length="148" mass="15890">MHLGDQRAGRIEDGKAAALGLLLHGLGDAVGREDQRGAGRHFVQLLDEDGALGLEVVDHKSVVHDLVAHIDGRTELGQCPLHDLDGAIHSGTKAARFGQQDFLGSHHFNTPWRYAPLARHDTGALEARDGGTGRPQQGPPRSKGRRPP</sequence>
<evidence type="ECO:0000313" key="2">
    <source>
        <dbReference type="EMBL" id="MPN59420.1"/>
    </source>
</evidence>
<gene>
    <name evidence="2" type="ORF">SDC9_207141</name>
</gene>
<organism evidence="2">
    <name type="scientific">bioreactor metagenome</name>
    <dbReference type="NCBI Taxonomy" id="1076179"/>
    <lineage>
        <taxon>unclassified sequences</taxon>
        <taxon>metagenomes</taxon>
        <taxon>ecological metagenomes</taxon>
    </lineage>
</organism>
<reference evidence="2" key="1">
    <citation type="submission" date="2019-08" db="EMBL/GenBank/DDBJ databases">
        <authorList>
            <person name="Kucharzyk K."/>
            <person name="Murdoch R.W."/>
            <person name="Higgins S."/>
            <person name="Loffler F."/>
        </authorList>
    </citation>
    <scope>NUCLEOTIDE SEQUENCE</scope>
</reference>
<proteinExistence type="predicted"/>
<accession>A0A645J8E9</accession>
<feature type="region of interest" description="Disordered" evidence="1">
    <location>
        <begin position="124"/>
        <end position="148"/>
    </location>
</feature>
<dbReference type="EMBL" id="VSSQ01133419">
    <property type="protein sequence ID" value="MPN59420.1"/>
    <property type="molecule type" value="Genomic_DNA"/>
</dbReference>
<name>A0A645J8E9_9ZZZZ</name>
<protein>
    <submittedName>
        <fullName evidence="2">Uncharacterized protein</fullName>
    </submittedName>
</protein>
<evidence type="ECO:0000256" key="1">
    <source>
        <dbReference type="SAM" id="MobiDB-lite"/>
    </source>
</evidence>